<dbReference type="InterPro" id="IPR050789">
    <property type="entry name" value="Diverse_Enzym_Activities"/>
</dbReference>
<feature type="domain" description="Beta-lactamase-related" evidence="1">
    <location>
        <begin position="85"/>
        <end position="347"/>
    </location>
</feature>
<evidence type="ECO:0000259" key="1">
    <source>
        <dbReference type="Pfam" id="PF00144"/>
    </source>
</evidence>
<dbReference type="PANTHER" id="PTHR43283:SF7">
    <property type="entry name" value="BETA-LACTAMASE-RELATED DOMAIN-CONTAINING PROTEIN"/>
    <property type="match status" value="1"/>
</dbReference>
<dbReference type="OrthoDB" id="9773047at2"/>
<dbReference type="PANTHER" id="PTHR43283">
    <property type="entry name" value="BETA-LACTAMASE-RELATED"/>
    <property type="match status" value="1"/>
</dbReference>
<dbReference type="AlphaFoldDB" id="A0A511YR98"/>
<dbReference type="Pfam" id="PF00144">
    <property type="entry name" value="Beta-lactamase"/>
    <property type="match status" value="1"/>
</dbReference>
<dbReference type="InterPro" id="IPR012338">
    <property type="entry name" value="Beta-lactam/transpept-like"/>
</dbReference>
<organism evidence="2 3">
    <name type="scientific">Chryseobacterium hagamense</name>
    <dbReference type="NCBI Taxonomy" id="395935"/>
    <lineage>
        <taxon>Bacteria</taxon>
        <taxon>Pseudomonadati</taxon>
        <taxon>Bacteroidota</taxon>
        <taxon>Flavobacteriia</taxon>
        <taxon>Flavobacteriales</taxon>
        <taxon>Weeksellaceae</taxon>
        <taxon>Chryseobacterium group</taxon>
        <taxon>Chryseobacterium</taxon>
    </lineage>
</organism>
<name>A0A511YR98_9FLAO</name>
<dbReference type="Proteomes" id="UP000321863">
    <property type="component" value="Unassembled WGS sequence"/>
</dbReference>
<dbReference type="RefSeq" id="WP_146943757.1">
    <property type="nucleotide sequence ID" value="NZ_BJYJ01000031.1"/>
</dbReference>
<comment type="caution">
    <text evidence="2">The sequence shown here is derived from an EMBL/GenBank/DDBJ whole genome shotgun (WGS) entry which is preliminary data.</text>
</comment>
<gene>
    <name evidence="2" type="ORF">CHA01nite_34560</name>
</gene>
<reference evidence="2 3" key="1">
    <citation type="submission" date="2019-07" db="EMBL/GenBank/DDBJ databases">
        <title>Whole genome shotgun sequence of Chryseobacterium hagamense NBRC 105253.</title>
        <authorList>
            <person name="Hosoyama A."/>
            <person name="Uohara A."/>
            <person name="Ohji S."/>
            <person name="Ichikawa N."/>
        </authorList>
    </citation>
    <scope>NUCLEOTIDE SEQUENCE [LARGE SCALE GENOMIC DNA]</scope>
    <source>
        <strain evidence="2 3">NBRC 105253</strain>
    </source>
</reference>
<protein>
    <recommendedName>
        <fullName evidence="1">Beta-lactamase-related domain-containing protein</fullName>
    </recommendedName>
</protein>
<dbReference type="SUPFAM" id="SSF56601">
    <property type="entry name" value="beta-lactamase/transpeptidase-like"/>
    <property type="match status" value="1"/>
</dbReference>
<dbReference type="InterPro" id="IPR001466">
    <property type="entry name" value="Beta-lactam-related"/>
</dbReference>
<sequence length="381" mass="43572">MKKIITALALGTSAVAAAIYLSGYGYIFRAAALNLKKGAVTPSIDDEEKFPSRPVPNLKAEAWKKDAHYNRMTLSEDILNELKKTRASSLLVVQNGKLLHEQYWKDHDFSSLMNSFSMAKGILSVLTGCAIDDGYLESEDQLVSTVFPRYAESFYGKHLTFRHLMTMQAGFDWIEEYRHPFAENSKQYFVEDLAEQAFDIGFIEMPGTRYEYQSVAAQLLGLALRKAVNQDLATYLSEKIWKPLNMEFPAKWSTDEKGMEKAFCCIHATARDFARLGQLIMQNGRWKGKQLISEDYCKRMLTPTPENDAFCFTVWADDENPTKCRFFYGFLGQFIIMIPERNMVIVKTGFYNRLEVDKKKRPLQVKLLADALSQINKPLTI</sequence>
<keyword evidence="3" id="KW-1185">Reference proteome</keyword>
<proteinExistence type="predicted"/>
<evidence type="ECO:0000313" key="3">
    <source>
        <dbReference type="Proteomes" id="UP000321863"/>
    </source>
</evidence>
<dbReference type="Gene3D" id="3.40.710.10">
    <property type="entry name" value="DD-peptidase/beta-lactamase superfamily"/>
    <property type="match status" value="1"/>
</dbReference>
<dbReference type="EMBL" id="BJYJ01000031">
    <property type="protein sequence ID" value="GEN77716.1"/>
    <property type="molecule type" value="Genomic_DNA"/>
</dbReference>
<accession>A0A511YR98</accession>
<evidence type="ECO:0000313" key="2">
    <source>
        <dbReference type="EMBL" id="GEN77716.1"/>
    </source>
</evidence>